<dbReference type="Proteomes" id="UP000824179">
    <property type="component" value="Unassembled WGS sequence"/>
</dbReference>
<evidence type="ECO:0000256" key="5">
    <source>
        <dbReference type="HAMAP-Rule" id="MF_00040"/>
    </source>
</evidence>
<dbReference type="Gene3D" id="1.10.132.20">
    <property type="entry name" value="Ribosome-recycling factor"/>
    <property type="match status" value="1"/>
</dbReference>
<evidence type="ECO:0000313" key="9">
    <source>
        <dbReference type="Proteomes" id="UP000824179"/>
    </source>
</evidence>
<dbReference type="InterPro" id="IPR036191">
    <property type="entry name" value="RRF_sf"/>
</dbReference>
<keyword evidence="6" id="KW-0175">Coiled coil</keyword>
<dbReference type="EMBL" id="DVHB01000091">
    <property type="protein sequence ID" value="HIR39807.1"/>
    <property type="molecule type" value="Genomic_DNA"/>
</dbReference>
<reference evidence="8" key="1">
    <citation type="submission" date="2020-10" db="EMBL/GenBank/DDBJ databases">
        <authorList>
            <person name="Gilroy R."/>
        </authorList>
    </citation>
    <scope>NUCLEOTIDE SEQUENCE</scope>
    <source>
        <strain evidence="8">ChiW25-3613</strain>
    </source>
</reference>
<dbReference type="SUPFAM" id="SSF55194">
    <property type="entry name" value="Ribosome recycling factor, RRF"/>
    <property type="match status" value="1"/>
</dbReference>
<evidence type="ECO:0000259" key="7">
    <source>
        <dbReference type="Pfam" id="PF01765"/>
    </source>
</evidence>
<keyword evidence="4 5" id="KW-0648">Protein biosynthesis</keyword>
<feature type="coiled-coil region" evidence="6">
    <location>
        <begin position="115"/>
        <end position="157"/>
    </location>
</feature>
<evidence type="ECO:0000256" key="4">
    <source>
        <dbReference type="ARBA" id="ARBA00022917"/>
    </source>
</evidence>
<organism evidence="8 9">
    <name type="scientific">Candidatus Coproplasma stercoripullorum</name>
    <dbReference type="NCBI Taxonomy" id="2840751"/>
    <lineage>
        <taxon>Bacteria</taxon>
        <taxon>Bacillati</taxon>
        <taxon>Bacillota</taxon>
        <taxon>Clostridia</taxon>
        <taxon>Eubacteriales</taxon>
        <taxon>Candidatus Coproplasma</taxon>
    </lineage>
</organism>
<dbReference type="PANTHER" id="PTHR20982:SF3">
    <property type="entry name" value="MITOCHONDRIAL RIBOSOME RECYCLING FACTOR PSEUDO 1"/>
    <property type="match status" value="1"/>
</dbReference>
<gene>
    <name evidence="5 8" type="primary">frr</name>
    <name evidence="8" type="ORF">IAB90_05430</name>
</gene>
<sequence>MIDNEQVEEIMLVLDDKLSKTVSVLKEDYSVIRAGRANPHILDRVMVDYYGVPTPINQTSNISVQEGRCLVISPWDVSILKGIEKAIQVSDIGLNPTNDGKVIRLVFPELTEERRKELVKKIRKMGEDAKVAERNVRREAMEALKKLKNDKVLSEDEFSACEKDVEKQVSDAVAKVDAAVSEKEKEILTV</sequence>
<comment type="similarity">
    <text evidence="2 5">Belongs to the RRF family.</text>
</comment>
<dbReference type="GO" id="GO:0006415">
    <property type="term" value="P:translational termination"/>
    <property type="evidence" value="ECO:0007669"/>
    <property type="project" value="UniProtKB-UniRule"/>
</dbReference>
<comment type="caution">
    <text evidence="8">The sequence shown here is derived from an EMBL/GenBank/DDBJ whole genome shotgun (WGS) entry which is preliminary data.</text>
</comment>
<dbReference type="AlphaFoldDB" id="A0A9D1AGK9"/>
<comment type="function">
    <text evidence="5">Responsible for the release of ribosomes from messenger RNA at the termination of protein biosynthesis. May increase the efficiency of translation by recycling ribosomes from one round of translation to another.</text>
</comment>
<dbReference type="FunFam" id="3.30.1360.40:FF:000001">
    <property type="entry name" value="Ribosome-recycling factor"/>
    <property type="match status" value="1"/>
</dbReference>
<evidence type="ECO:0000256" key="2">
    <source>
        <dbReference type="ARBA" id="ARBA00005912"/>
    </source>
</evidence>
<dbReference type="InterPro" id="IPR023584">
    <property type="entry name" value="Ribosome_recyc_fac_dom"/>
</dbReference>
<reference evidence="8" key="2">
    <citation type="journal article" date="2021" name="PeerJ">
        <title>Extensive microbial diversity within the chicken gut microbiome revealed by metagenomics and culture.</title>
        <authorList>
            <person name="Gilroy R."/>
            <person name="Ravi A."/>
            <person name="Getino M."/>
            <person name="Pursley I."/>
            <person name="Horton D.L."/>
            <person name="Alikhan N.F."/>
            <person name="Baker D."/>
            <person name="Gharbi K."/>
            <person name="Hall N."/>
            <person name="Watson M."/>
            <person name="Adriaenssens E.M."/>
            <person name="Foster-Nyarko E."/>
            <person name="Jarju S."/>
            <person name="Secka A."/>
            <person name="Antonio M."/>
            <person name="Oren A."/>
            <person name="Chaudhuri R.R."/>
            <person name="La Ragione R."/>
            <person name="Hildebrand F."/>
            <person name="Pallen M.J."/>
        </authorList>
    </citation>
    <scope>NUCLEOTIDE SEQUENCE</scope>
    <source>
        <strain evidence="8">ChiW25-3613</strain>
    </source>
</reference>
<dbReference type="GO" id="GO:0043023">
    <property type="term" value="F:ribosomal large subunit binding"/>
    <property type="evidence" value="ECO:0007669"/>
    <property type="project" value="TreeGrafter"/>
</dbReference>
<dbReference type="Gene3D" id="3.30.1360.40">
    <property type="match status" value="1"/>
</dbReference>
<evidence type="ECO:0000313" key="8">
    <source>
        <dbReference type="EMBL" id="HIR39807.1"/>
    </source>
</evidence>
<evidence type="ECO:0000256" key="1">
    <source>
        <dbReference type="ARBA" id="ARBA00004496"/>
    </source>
</evidence>
<comment type="subcellular location">
    <subcellularLocation>
        <location evidence="1 5">Cytoplasm</location>
    </subcellularLocation>
</comment>
<dbReference type="CDD" id="cd00520">
    <property type="entry name" value="RRF"/>
    <property type="match status" value="1"/>
</dbReference>
<dbReference type="GO" id="GO:0005737">
    <property type="term" value="C:cytoplasm"/>
    <property type="evidence" value="ECO:0007669"/>
    <property type="project" value="UniProtKB-SubCell"/>
</dbReference>
<accession>A0A9D1AGK9</accession>
<evidence type="ECO:0000256" key="6">
    <source>
        <dbReference type="SAM" id="Coils"/>
    </source>
</evidence>
<dbReference type="FunFam" id="1.10.132.20:FF:000001">
    <property type="entry name" value="Ribosome-recycling factor"/>
    <property type="match status" value="1"/>
</dbReference>
<keyword evidence="3 5" id="KW-0963">Cytoplasm</keyword>
<protein>
    <recommendedName>
        <fullName evidence="5">Ribosome-recycling factor</fullName>
        <shortName evidence="5">RRF</shortName>
    </recommendedName>
    <alternativeName>
        <fullName evidence="5">Ribosome-releasing factor</fullName>
    </alternativeName>
</protein>
<dbReference type="HAMAP" id="MF_00040">
    <property type="entry name" value="RRF"/>
    <property type="match status" value="1"/>
</dbReference>
<evidence type="ECO:0000256" key="3">
    <source>
        <dbReference type="ARBA" id="ARBA00022490"/>
    </source>
</evidence>
<dbReference type="Pfam" id="PF01765">
    <property type="entry name" value="RRF"/>
    <property type="match status" value="1"/>
</dbReference>
<proteinExistence type="inferred from homology"/>
<dbReference type="NCBIfam" id="TIGR00496">
    <property type="entry name" value="frr"/>
    <property type="match status" value="1"/>
</dbReference>
<dbReference type="InterPro" id="IPR002661">
    <property type="entry name" value="Ribosome_recyc_fac"/>
</dbReference>
<feature type="domain" description="Ribosome recycling factor" evidence="7">
    <location>
        <begin position="25"/>
        <end position="188"/>
    </location>
</feature>
<dbReference type="PANTHER" id="PTHR20982">
    <property type="entry name" value="RIBOSOME RECYCLING FACTOR"/>
    <property type="match status" value="1"/>
</dbReference>
<name>A0A9D1AGK9_9FIRM</name>